<dbReference type="EMBL" id="PEBV01000030">
    <property type="protein sequence ID" value="PTQ52241.1"/>
    <property type="molecule type" value="Genomic_DNA"/>
</dbReference>
<feature type="transmembrane region" description="Helical" evidence="1">
    <location>
        <begin position="199"/>
        <end position="223"/>
    </location>
</feature>
<dbReference type="PROSITE" id="PS51257">
    <property type="entry name" value="PROKAR_LIPOPROTEIN"/>
    <property type="match status" value="1"/>
</dbReference>
<proteinExistence type="predicted"/>
<evidence type="ECO:0000313" key="2">
    <source>
        <dbReference type="EMBL" id="PTQ52241.1"/>
    </source>
</evidence>
<keyword evidence="1" id="KW-0812">Transmembrane</keyword>
<comment type="caution">
    <text evidence="2">The sequence shown here is derived from an EMBL/GenBank/DDBJ whole genome shotgun (WGS) entry which is preliminary data.</text>
</comment>
<evidence type="ECO:0008006" key="4">
    <source>
        <dbReference type="Google" id="ProtNLM"/>
    </source>
</evidence>
<sequence>MLKFPKRVLPLLFLPLLLTGCVKLDMSLDLSQEPNVLSALVQLDRNFAALAKSEWEGAVKNAREECAKQKGCRFEEVRDETYTGFRVTRPLEFKDGRVVSEDGRFAVERHEKDGRMQVVIRMDLGGTESQVPQDSTIDPGMIMKGNFTVKLPKDAKDVQTPDGTYNADDQTITWPINFSAKGEQSFKFSYQQPKSFLPVILRVAAGIIVAGLLVLGIIAALAARDRKKAAAPSGHPPLPPQG</sequence>
<evidence type="ECO:0000313" key="3">
    <source>
        <dbReference type="Proteomes" id="UP000244180"/>
    </source>
</evidence>
<reference evidence="2 3" key="1">
    <citation type="submission" date="2017-08" db="EMBL/GenBank/DDBJ databases">
        <title>Burning lignite coal seam in the remote Altai Mountains harbors a hydrogen-driven thermophilic microbial community.</title>
        <authorList>
            <person name="Kadnikov V.V."/>
            <person name="Mardanov A.V."/>
            <person name="Ivasenko D."/>
            <person name="Beletsky A.V."/>
            <person name="Karnachuk O.V."/>
            <person name="Ravin N.V."/>
        </authorList>
    </citation>
    <scope>NUCLEOTIDE SEQUENCE [LARGE SCALE GENOMIC DNA]</scope>
    <source>
        <strain evidence="2">AL33</strain>
    </source>
</reference>
<accession>A0A2T5G7S7</accession>
<keyword evidence="1" id="KW-1133">Transmembrane helix</keyword>
<name>A0A2T5G7S7_HYDSH</name>
<protein>
    <recommendedName>
        <fullName evidence="4">DUF3153 domain-containing protein</fullName>
    </recommendedName>
</protein>
<dbReference type="Proteomes" id="UP000244180">
    <property type="component" value="Unassembled WGS sequence"/>
</dbReference>
<keyword evidence="1" id="KW-0472">Membrane</keyword>
<gene>
    <name evidence="2" type="ORF">HSCHL_0712</name>
</gene>
<evidence type="ECO:0000256" key="1">
    <source>
        <dbReference type="SAM" id="Phobius"/>
    </source>
</evidence>
<organism evidence="2 3">
    <name type="scientific">Hydrogenibacillus schlegelii</name>
    <name type="common">Bacillus schlegelii</name>
    <dbReference type="NCBI Taxonomy" id="1484"/>
    <lineage>
        <taxon>Bacteria</taxon>
        <taxon>Bacillati</taxon>
        <taxon>Bacillota</taxon>
        <taxon>Bacilli</taxon>
        <taxon>Bacillales</taxon>
        <taxon>Bacillales Family X. Incertae Sedis</taxon>
        <taxon>Hydrogenibacillus</taxon>
    </lineage>
</organism>
<dbReference type="AlphaFoldDB" id="A0A2T5G7S7"/>